<accession>A0A9N9NZT6</accession>
<reference evidence="1" key="1">
    <citation type="submission" date="2021-06" db="EMBL/GenBank/DDBJ databases">
        <authorList>
            <person name="Kallberg Y."/>
            <person name="Tangrot J."/>
            <person name="Rosling A."/>
        </authorList>
    </citation>
    <scope>NUCLEOTIDE SEQUENCE</scope>
    <source>
        <strain evidence="1">MA453B</strain>
    </source>
</reference>
<sequence length="51" mass="6050">WKYLKLKIPLVNITASFDRLNCLGCIEDRTHWSNNFAFLDTNIMFKKVIFA</sequence>
<organism evidence="1 2">
    <name type="scientific">Dentiscutata erythropus</name>
    <dbReference type="NCBI Taxonomy" id="1348616"/>
    <lineage>
        <taxon>Eukaryota</taxon>
        <taxon>Fungi</taxon>
        <taxon>Fungi incertae sedis</taxon>
        <taxon>Mucoromycota</taxon>
        <taxon>Glomeromycotina</taxon>
        <taxon>Glomeromycetes</taxon>
        <taxon>Diversisporales</taxon>
        <taxon>Gigasporaceae</taxon>
        <taxon>Dentiscutata</taxon>
    </lineage>
</organism>
<gene>
    <name evidence="1" type="ORF">DERYTH_LOCUS19183</name>
</gene>
<evidence type="ECO:0000313" key="1">
    <source>
        <dbReference type="EMBL" id="CAG8776229.1"/>
    </source>
</evidence>
<evidence type="ECO:0000313" key="2">
    <source>
        <dbReference type="Proteomes" id="UP000789405"/>
    </source>
</evidence>
<dbReference type="AlphaFoldDB" id="A0A9N9NZT6"/>
<feature type="non-terminal residue" evidence="1">
    <location>
        <position position="1"/>
    </location>
</feature>
<proteinExistence type="predicted"/>
<dbReference type="EMBL" id="CAJVPY010020590">
    <property type="protein sequence ID" value="CAG8776229.1"/>
    <property type="molecule type" value="Genomic_DNA"/>
</dbReference>
<comment type="caution">
    <text evidence="1">The sequence shown here is derived from an EMBL/GenBank/DDBJ whole genome shotgun (WGS) entry which is preliminary data.</text>
</comment>
<protein>
    <submittedName>
        <fullName evidence="1">11176_t:CDS:1</fullName>
    </submittedName>
</protein>
<dbReference type="Proteomes" id="UP000789405">
    <property type="component" value="Unassembled WGS sequence"/>
</dbReference>
<name>A0A9N9NZT6_9GLOM</name>
<keyword evidence="2" id="KW-1185">Reference proteome</keyword>